<dbReference type="PROSITE" id="PS00552">
    <property type="entry name" value="HTH_MERR_1"/>
    <property type="match status" value="1"/>
</dbReference>
<keyword evidence="3" id="KW-0804">Transcription</keyword>
<keyword evidence="1" id="KW-0805">Transcription regulation</keyword>
<keyword evidence="7" id="KW-1185">Reference proteome</keyword>
<reference evidence="6 7" key="1">
    <citation type="submission" date="2017-08" db="EMBL/GenBank/DDBJ databases">
        <title>The complete genome sequence of Nocardiopsis gilva YIM 90087.</title>
        <authorList>
            <person name="Yin M."/>
            <person name="Tang S."/>
        </authorList>
    </citation>
    <scope>NUCLEOTIDE SEQUENCE [LARGE SCALE GENOMIC DNA]</scope>
    <source>
        <strain evidence="6 7">YIM 90087</strain>
    </source>
</reference>
<dbReference type="PANTHER" id="PTHR30204:SF94">
    <property type="entry name" value="HEAVY METAL-DEPENDENT TRANSCRIPTIONAL REGULATOR HI_0293-RELATED"/>
    <property type="match status" value="1"/>
</dbReference>
<dbReference type="Gene3D" id="1.10.1660.10">
    <property type="match status" value="1"/>
</dbReference>
<feature type="domain" description="HTH merR-type" evidence="5">
    <location>
        <begin position="3"/>
        <end position="72"/>
    </location>
</feature>
<dbReference type="GO" id="GO:0003677">
    <property type="term" value="F:DNA binding"/>
    <property type="evidence" value="ECO:0007669"/>
    <property type="project" value="UniProtKB-KW"/>
</dbReference>
<name>A0A223S809_9ACTN</name>
<dbReference type="SMART" id="SM00422">
    <property type="entry name" value="HTH_MERR"/>
    <property type="match status" value="1"/>
</dbReference>
<evidence type="ECO:0000313" key="7">
    <source>
        <dbReference type="Proteomes" id="UP000215005"/>
    </source>
</evidence>
<accession>A0A223S809</accession>
<dbReference type="InterPro" id="IPR000551">
    <property type="entry name" value="MerR-type_HTH_dom"/>
</dbReference>
<organism evidence="6 7">
    <name type="scientific">Nocardiopsis gilva YIM 90087</name>
    <dbReference type="NCBI Taxonomy" id="1235441"/>
    <lineage>
        <taxon>Bacteria</taxon>
        <taxon>Bacillati</taxon>
        <taxon>Actinomycetota</taxon>
        <taxon>Actinomycetes</taxon>
        <taxon>Streptosporangiales</taxon>
        <taxon>Nocardiopsidaceae</taxon>
        <taxon>Nocardiopsis</taxon>
    </lineage>
</organism>
<dbReference type="PROSITE" id="PS50937">
    <property type="entry name" value="HTH_MERR_2"/>
    <property type="match status" value="1"/>
</dbReference>
<dbReference type="SUPFAM" id="SSF46955">
    <property type="entry name" value="Putative DNA-binding domain"/>
    <property type="match status" value="1"/>
</dbReference>
<dbReference type="CDD" id="cd04770">
    <property type="entry name" value="HTH_HMRTR"/>
    <property type="match status" value="1"/>
</dbReference>
<protein>
    <submittedName>
        <fullName evidence="6">Heavy metal-responsive transcriptional regulator</fullName>
    </submittedName>
</protein>
<evidence type="ECO:0000256" key="3">
    <source>
        <dbReference type="ARBA" id="ARBA00023163"/>
    </source>
</evidence>
<keyword evidence="2" id="KW-0238">DNA-binding</keyword>
<evidence type="ECO:0000256" key="2">
    <source>
        <dbReference type="ARBA" id="ARBA00023125"/>
    </source>
</evidence>
<evidence type="ECO:0000256" key="4">
    <source>
        <dbReference type="SAM" id="MobiDB-lite"/>
    </source>
</evidence>
<dbReference type="GO" id="GO:0003700">
    <property type="term" value="F:DNA-binding transcription factor activity"/>
    <property type="evidence" value="ECO:0007669"/>
    <property type="project" value="InterPro"/>
</dbReference>
<dbReference type="InterPro" id="IPR009061">
    <property type="entry name" value="DNA-bd_dom_put_sf"/>
</dbReference>
<dbReference type="PRINTS" id="PR00040">
    <property type="entry name" value="HTHMERR"/>
</dbReference>
<proteinExistence type="predicted"/>
<sequence>MIGMRIGELASRLRVNRKTIRYYEGIGLLPPAERTSAGYRVYTEADVERVAFIKSAQRLGVRLDEVREILAFRDRGELPCDYVRATVRRQVADIDQRIADLQRLRDDLVALDALADRLPEEGRVGAGAQDPGCPLIEHACGHAAEVGHLADTSGAMRPRREVRTGESATAEAGPHRARAVPR</sequence>
<dbReference type="Pfam" id="PF13411">
    <property type="entry name" value="MerR_1"/>
    <property type="match status" value="1"/>
</dbReference>
<dbReference type="PANTHER" id="PTHR30204">
    <property type="entry name" value="REDOX-CYCLING DRUG-SENSING TRANSCRIPTIONAL ACTIVATOR SOXR"/>
    <property type="match status" value="1"/>
</dbReference>
<evidence type="ECO:0000256" key="1">
    <source>
        <dbReference type="ARBA" id="ARBA00023015"/>
    </source>
</evidence>
<dbReference type="EMBL" id="CP022753">
    <property type="protein sequence ID" value="ASU84264.1"/>
    <property type="molecule type" value="Genomic_DNA"/>
</dbReference>
<feature type="region of interest" description="Disordered" evidence="4">
    <location>
        <begin position="156"/>
        <end position="182"/>
    </location>
</feature>
<dbReference type="Proteomes" id="UP000215005">
    <property type="component" value="Chromosome"/>
</dbReference>
<evidence type="ECO:0000259" key="5">
    <source>
        <dbReference type="PROSITE" id="PS50937"/>
    </source>
</evidence>
<dbReference type="AlphaFoldDB" id="A0A223S809"/>
<dbReference type="KEGG" id="ngv:CDO52_16985"/>
<evidence type="ECO:0000313" key="6">
    <source>
        <dbReference type="EMBL" id="ASU84264.1"/>
    </source>
</evidence>
<gene>
    <name evidence="6" type="ORF">CDO52_16985</name>
</gene>
<dbReference type="InterPro" id="IPR047057">
    <property type="entry name" value="MerR_fam"/>
</dbReference>